<organism evidence="4 5">
    <name type="scientific">Vibrio harveyi</name>
    <name type="common">Beneckea harveyi</name>
    <dbReference type="NCBI Taxonomy" id="669"/>
    <lineage>
        <taxon>Bacteria</taxon>
        <taxon>Pseudomonadati</taxon>
        <taxon>Pseudomonadota</taxon>
        <taxon>Gammaproteobacteria</taxon>
        <taxon>Vibrionales</taxon>
        <taxon>Vibrionaceae</taxon>
        <taxon>Vibrio</taxon>
    </lineage>
</organism>
<dbReference type="PROSITE" id="PS50943">
    <property type="entry name" value="HTH_CROC1"/>
    <property type="match status" value="1"/>
</dbReference>
<evidence type="ECO:0000313" key="6">
    <source>
        <dbReference type="Proteomes" id="UP000067422"/>
    </source>
</evidence>
<evidence type="ECO:0000256" key="1">
    <source>
        <dbReference type="SAM" id="Phobius"/>
    </source>
</evidence>
<reference evidence="3" key="3">
    <citation type="submission" date="2018-01" db="EMBL/GenBank/DDBJ databases">
        <title>FDA dAtabase for Regulatory Grade micrObial Sequences (FDA-ARGOS): Supporting development and validation of Infectious Disease Dx tests.</title>
        <authorList>
            <person name="Hoffmann M."/>
            <person name="Allard M."/>
            <person name="Evans P."/>
            <person name="Brown E."/>
            <person name="Tallon L."/>
            <person name="Sadzewicz L."/>
            <person name="Sengamalay N."/>
            <person name="Ott S."/>
            <person name="Godinez A."/>
            <person name="Nagaraj S."/>
            <person name="Vyas G."/>
            <person name="Aluvathingal J."/>
            <person name="Nadendla S."/>
            <person name="Geyer C."/>
            <person name="Sichtig H."/>
        </authorList>
    </citation>
    <scope>NUCLEOTIDE SEQUENCE</scope>
    <source>
        <strain evidence="3">FDAARGOS_107</strain>
    </source>
</reference>
<sequence length="107" mass="11715">MQLDTSKIRHLRQHKAWTQQQLADICGLSLRTIQRVELHGSASLETGRSLAAAFDTEYTALLVNAKPDNYGSNEPSSFSNSPNLILISVGMFVFGVLVGALAMLLLR</sequence>
<dbReference type="OrthoDB" id="21915at2"/>
<gene>
    <name evidence="3" type="ORF">AL538_03635</name>
    <name evidence="4" type="ORF">VCHENC02_1571</name>
</gene>
<dbReference type="EMBL" id="AJSR01000508">
    <property type="protein sequence ID" value="EKM32918.1"/>
    <property type="molecule type" value="Genomic_DNA"/>
</dbReference>
<dbReference type="Proteomes" id="UP000008367">
    <property type="component" value="Unassembled WGS sequence"/>
</dbReference>
<dbReference type="GO" id="GO:0003677">
    <property type="term" value="F:DNA binding"/>
    <property type="evidence" value="ECO:0007669"/>
    <property type="project" value="InterPro"/>
</dbReference>
<evidence type="ECO:0000259" key="2">
    <source>
        <dbReference type="PROSITE" id="PS50943"/>
    </source>
</evidence>
<keyword evidence="1" id="KW-0812">Transmembrane</keyword>
<evidence type="ECO:0000313" key="3">
    <source>
        <dbReference type="EMBL" id="AMF96887.1"/>
    </source>
</evidence>
<evidence type="ECO:0000313" key="5">
    <source>
        <dbReference type="Proteomes" id="UP000008367"/>
    </source>
</evidence>
<keyword evidence="1" id="KW-1133">Transmembrane helix</keyword>
<dbReference type="CDD" id="cd00093">
    <property type="entry name" value="HTH_XRE"/>
    <property type="match status" value="1"/>
</dbReference>
<dbReference type="SMART" id="SM00530">
    <property type="entry name" value="HTH_XRE"/>
    <property type="match status" value="1"/>
</dbReference>
<dbReference type="STRING" id="669.AL538_03635"/>
<dbReference type="AlphaFoldDB" id="A0A454D2L0"/>
<name>A0A454D2L0_VIBHA</name>
<reference evidence="6" key="2">
    <citation type="submission" date="2015-12" db="EMBL/GenBank/DDBJ databases">
        <title>FDA dAtabase for Regulatory Grade micrObial Sequences (FDA-ARGOS): Supporting development and validation of Infectious Disease Dx tests.</title>
        <authorList>
            <person name="Hoffmann M."/>
            <person name="Allard M."/>
            <person name="Evans P."/>
            <person name="Brown E."/>
            <person name="Tallon L.J."/>
            <person name="Sadzewicz L."/>
            <person name="Sengamalay N."/>
            <person name="Ott S."/>
            <person name="Godinez A."/>
            <person name="Nagaraj S."/>
            <person name="Vyas G."/>
            <person name="Aluvathingal J."/>
            <person name="Nadendla S."/>
            <person name="Geyer C."/>
            <person name="Sichtig H."/>
        </authorList>
    </citation>
    <scope>NUCLEOTIDE SEQUENCE [LARGE SCALE GENOMIC DNA]</scope>
    <source>
        <strain evidence="6">ATCC 43516</strain>
    </source>
</reference>
<feature type="transmembrane region" description="Helical" evidence="1">
    <location>
        <begin position="84"/>
        <end position="106"/>
    </location>
</feature>
<dbReference type="InterPro" id="IPR001387">
    <property type="entry name" value="Cro/C1-type_HTH"/>
</dbReference>
<dbReference type="KEGG" id="vhr:AL538_03635"/>
<accession>A0A454D2L0</accession>
<reference evidence="4 5" key="1">
    <citation type="submission" date="2012-10" db="EMBL/GenBank/DDBJ databases">
        <title>Genome sequence of Vibrio Cholerae HENC-02.</title>
        <authorList>
            <person name="Eppinger M."/>
            <person name="Hasan N.A."/>
            <person name="Sengamalay N."/>
            <person name="Hine E."/>
            <person name="Su Q."/>
            <person name="Daugherty S.C."/>
            <person name="Young S."/>
            <person name="Sadzewicz L."/>
            <person name="Tallon L."/>
            <person name="Cebula T.A."/>
            <person name="Ravel J."/>
            <person name="Colwell R.R."/>
        </authorList>
    </citation>
    <scope>NUCLEOTIDE SEQUENCE [LARGE SCALE GENOMIC DNA]</scope>
    <source>
        <strain evidence="4 5">HENC-02</strain>
    </source>
</reference>
<dbReference type="SUPFAM" id="SSF47413">
    <property type="entry name" value="lambda repressor-like DNA-binding domains"/>
    <property type="match status" value="1"/>
</dbReference>
<dbReference type="RefSeq" id="WP_009698450.1">
    <property type="nucleotide sequence ID" value="NZ_CP014038.2"/>
</dbReference>
<dbReference type="InterPro" id="IPR010982">
    <property type="entry name" value="Lambda_DNA-bd_dom_sf"/>
</dbReference>
<dbReference type="Gene3D" id="1.10.260.40">
    <property type="entry name" value="lambda repressor-like DNA-binding domains"/>
    <property type="match status" value="1"/>
</dbReference>
<evidence type="ECO:0000313" key="4">
    <source>
        <dbReference type="EMBL" id="EKM32918.1"/>
    </source>
</evidence>
<proteinExistence type="predicted"/>
<keyword evidence="6" id="KW-1185">Reference proteome</keyword>
<feature type="domain" description="HTH cro/C1-type" evidence="2">
    <location>
        <begin position="8"/>
        <end position="61"/>
    </location>
</feature>
<dbReference type="Pfam" id="PF01381">
    <property type="entry name" value="HTH_3"/>
    <property type="match status" value="1"/>
</dbReference>
<protein>
    <submittedName>
        <fullName evidence="4">Helix-turn-helix family protein</fullName>
    </submittedName>
    <submittedName>
        <fullName evidence="3">XRE family transcriptional regulator</fullName>
    </submittedName>
</protein>
<dbReference type="EMBL" id="CP014038">
    <property type="protein sequence ID" value="AMF96887.1"/>
    <property type="molecule type" value="Genomic_DNA"/>
</dbReference>
<keyword evidence="1" id="KW-0472">Membrane</keyword>
<dbReference type="Proteomes" id="UP000067422">
    <property type="component" value="Chromosome 1"/>
</dbReference>